<gene>
    <name evidence="1" type="ORF">CgunFtcFv8_001690</name>
</gene>
<evidence type="ECO:0000313" key="1">
    <source>
        <dbReference type="EMBL" id="KAK5905763.1"/>
    </source>
</evidence>
<keyword evidence="2" id="KW-1185">Reference proteome</keyword>
<dbReference type="AlphaFoldDB" id="A0AAN8CP55"/>
<comment type="caution">
    <text evidence="1">The sequence shown here is derived from an EMBL/GenBank/DDBJ whole genome shotgun (WGS) entry which is preliminary data.</text>
</comment>
<name>A0AAN8CP55_CHAGU</name>
<organism evidence="1 2">
    <name type="scientific">Champsocephalus gunnari</name>
    <name type="common">Mackerel icefish</name>
    <dbReference type="NCBI Taxonomy" id="52237"/>
    <lineage>
        <taxon>Eukaryota</taxon>
        <taxon>Metazoa</taxon>
        <taxon>Chordata</taxon>
        <taxon>Craniata</taxon>
        <taxon>Vertebrata</taxon>
        <taxon>Euteleostomi</taxon>
        <taxon>Actinopterygii</taxon>
        <taxon>Neopterygii</taxon>
        <taxon>Teleostei</taxon>
        <taxon>Neoteleostei</taxon>
        <taxon>Acanthomorphata</taxon>
        <taxon>Eupercaria</taxon>
        <taxon>Perciformes</taxon>
        <taxon>Notothenioidei</taxon>
        <taxon>Channichthyidae</taxon>
        <taxon>Champsocephalus</taxon>
    </lineage>
</organism>
<proteinExistence type="predicted"/>
<accession>A0AAN8CP55</accession>
<evidence type="ECO:0000313" key="2">
    <source>
        <dbReference type="Proteomes" id="UP001331515"/>
    </source>
</evidence>
<dbReference type="EMBL" id="JAURVH010001530">
    <property type="protein sequence ID" value="KAK5905763.1"/>
    <property type="molecule type" value="Genomic_DNA"/>
</dbReference>
<sequence>MPHTPLCLSSCWYPLPAFCPRVPTATSLTISSCQISPVTSGQVPAHIAPPSVSSTDSCLVELHRVTRG</sequence>
<protein>
    <submittedName>
        <fullName evidence="1">Uncharacterized protein</fullName>
    </submittedName>
</protein>
<dbReference type="Proteomes" id="UP001331515">
    <property type="component" value="Unassembled WGS sequence"/>
</dbReference>
<reference evidence="1 2" key="1">
    <citation type="journal article" date="2023" name="Mol. Biol. Evol.">
        <title>Genomics of Secondarily Temperate Adaptation in the Only Non-Antarctic Icefish.</title>
        <authorList>
            <person name="Rivera-Colon A.G."/>
            <person name="Rayamajhi N."/>
            <person name="Minhas B.F."/>
            <person name="Madrigal G."/>
            <person name="Bilyk K.T."/>
            <person name="Yoon V."/>
            <person name="Hune M."/>
            <person name="Gregory S."/>
            <person name="Cheng C.H.C."/>
            <person name="Catchen J.M."/>
        </authorList>
    </citation>
    <scope>NUCLEOTIDE SEQUENCE [LARGE SCALE GENOMIC DNA]</scope>
    <source>
        <tissue evidence="1">White muscle</tissue>
    </source>
</reference>